<reference evidence="2" key="1">
    <citation type="submission" date="2016-12" db="EMBL/GenBank/DDBJ databases">
        <title>Complete Genome Sequence of Beggiatoa leptomitiformis D-401.</title>
        <authorList>
            <person name="Fomenkov A."/>
            <person name="Vincze T."/>
            <person name="Grabovich M."/>
            <person name="Anton B.P."/>
            <person name="Dubinina G."/>
            <person name="Orlova M."/>
            <person name="Belousova E."/>
            <person name="Roberts R.J."/>
        </authorList>
    </citation>
    <scope>NUCLEOTIDE SEQUENCE [LARGE SCALE GENOMIC DNA]</scope>
    <source>
        <strain evidence="2">D-401</strain>
    </source>
</reference>
<dbReference type="EMBL" id="CP018889">
    <property type="protein sequence ID" value="AUI67516.1"/>
    <property type="molecule type" value="Genomic_DNA"/>
</dbReference>
<dbReference type="RefSeq" id="WP_062149570.1">
    <property type="nucleotide sequence ID" value="NZ_CP012373.2"/>
</dbReference>
<keyword evidence="2" id="KW-1185">Reference proteome</keyword>
<dbReference type="AlphaFoldDB" id="A0A2N9YAM3"/>
<evidence type="ECO:0000313" key="2">
    <source>
        <dbReference type="Proteomes" id="UP000234271"/>
    </source>
</evidence>
<protein>
    <submittedName>
        <fullName evidence="1">Uncharacterized protein</fullName>
    </submittedName>
</protein>
<sequence>MTNDSHLFKTEAGAGRLPLFTGKMFHQFSLTTEHSGYWIDESDGRKKFLGKQVDNGKKLDYQGYRWLHRRIAGNTNERTFISTITPKNVFTEVNSTTLKVAETGISHQEMLFFCAVSNSFVLDYFLRQKVTTTLNMFYIYQLPVSRLTATDPIFNEIVQRAAQLICTTPDYDDLRDELNQSGFKILTGETDPKQRAQLRAELDALIAHLYGLTPTEFEHVLNSFPLVTDEIKQLVMREFQKIK</sequence>
<dbReference type="OrthoDB" id="5749002at2"/>
<dbReference type="STRING" id="288004.AL038_04400"/>
<organism evidence="1 2">
    <name type="scientific">Beggiatoa leptomitoformis</name>
    <dbReference type="NCBI Taxonomy" id="288004"/>
    <lineage>
        <taxon>Bacteria</taxon>
        <taxon>Pseudomonadati</taxon>
        <taxon>Pseudomonadota</taxon>
        <taxon>Gammaproteobacteria</taxon>
        <taxon>Thiotrichales</taxon>
        <taxon>Thiotrichaceae</taxon>
        <taxon>Beggiatoa</taxon>
    </lineage>
</organism>
<dbReference type="KEGG" id="blep:AL038_04400"/>
<dbReference type="Proteomes" id="UP000234271">
    <property type="component" value="Chromosome"/>
</dbReference>
<accession>A0A2N9YAM3</accession>
<dbReference type="REBASE" id="231394">
    <property type="entry name" value="Ble401ORF1605P"/>
</dbReference>
<gene>
    <name evidence="1" type="ORF">BLE401_01605</name>
</gene>
<proteinExistence type="predicted"/>
<name>A0A2N9YAM3_9GAMM</name>
<evidence type="ECO:0000313" key="1">
    <source>
        <dbReference type="EMBL" id="AUI67516.1"/>
    </source>
</evidence>